<proteinExistence type="predicted"/>
<comment type="caution">
    <text evidence="1">The sequence shown here is derived from an EMBL/GenBank/DDBJ whole genome shotgun (WGS) entry which is preliminary data.</text>
</comment>
<protein>
    <submittedName>
        <fullName evidence="1">Uncharacterized protein</fullName>
    </submittedName>
</protein>
<feature type="non-terminal residue" evidence="1">
    <location>
        <position position="1"/>
    </location>
</feature>
<keyword evidence="2" id="KW-1185">Reference proteome</keyword>
<sequence length="146" mass="15825">DLGLCNIRPLAPGHVANSGTGAIGRLPEPMSPQQLARYIKTAMHTDTVRCSTPETAPQKITTLALCGGAGAEFVPPAIAAGAQAYLTSDTKHNQFTDHANQIFLIDIAHYESENCTKRIFYHILTQKFPNFAAQISESETNPIVYL</sequence>
<dbReference type="EMBL" id="SSTG01000225">
    <property type="protein sequence ID" value="THG41247.1"/>
    <property type="molecule type" value="Genomic_DNA"/>
</dbReference>
<accession>A0AC61S3D6</accession>
<evidence type="ECO:0000313" key="1">
    <source>
        <dbReference type="EMBL" id="THG41247.1"/>
    </source>
</evidence>
<reference evidence="1" key="1">
    <citation type="submission" date="2019-04" db="EMBL/GenBank/DDBJ databases">
        <title>Microbes associate with the intestines of laboratory mice.</title>
        <authorList>
            <person name="Navarre W."/>
            <person name="Wong E."/>
            <person name="Huang K.C."/>
            <person name="Tropini C."/>
            <person name="Ng K."/>
            <person name="Yu B."/>
        </authorList>
    </citation>
    <scope>NUCLEOTIDE SEQUENCE</scope>
    <source>
        <strain evidence="1">NM86_A22</strain>
    </source>
</reference>
<evidence type="ECO:0000313" key="2">
    <source>
        <dbReference type="Proteomes" id="UP000305401"/>
    </source>
</evidence>
<gene>
    <name evidence="1" type="ORF">E5990_10900</name>
</gene>
<dbReference type="Proteomes" id="UP000305401">
    <property type="component" value="Unassembled WGS sequence"/>
</dbReference>
<name>A0AC61S3D6_9BACT</name>
<organism evidence="1 2">
    <name type="scientific">Muribaculum caecicola</name>
    <dbReference type="NCBI Taxonomy" id="3038144"/>
    <lineage>
        <taxon>Bacteria</taxon>
        <taxon>Pseudomonadati</taxon>
        <taxon>Bacteroidota</taxon>
        <taxon>Bacteroidia</taxon>
        <taxon>Bacteroidales</taxon>
        <taxon>Muribaculaceae</taxon>
        <taxon>Muribaculum</taxon>
    </lineage>
</organism>